<dbReference type="PANTHER" id="PTHR30294">
    <property type="entry name" value="MEMBRANE COMPONENT OF ABC TRANSPORTER YHHJ-RELATED"/>
    <property type="match status" value="1"/>
</dbReference>
<reference evidence="8 9" key="1">
    <citation type="submission" date="2020-08" db="EMBL/GenBank/DDBJ databases">
        <title>Genome public.</title>
        <authorList>
            <person name="Liu C."/>
            <person name="Sun Q."/>
        </authorList>
    </citation>
    <scope>NUCLEOTIDE SEQUENCE [LARGE SCALE GENOMIC DNA]</scope>
    <source>
        <strain evidence="8 9">NSJ-37</strain>
    </source>
</reference>
<dbReference type="EMBL" id="JACRSX010000019">
    <property type="protein sequence ID" value="MBC8563287.1"/>
    <property type="molecule type" value="Genomic_DNA"/>
</dbReference>
<keyword evidence="9" id="KW-1185">Reference proteome</keyword>
<feature type="transmembrane region" description="Helical" evidence="6">
    <location>
        <begin position="294"/>
        <end position="314"/>
    </location>
</feature>
<evidence type="ECO:0000256" key="5">
    <source>
        <dbReference type="ARBA" id="ARBA00023136"/>
    </source>
</evidence>
<feature type="transmembrane region" description="Helical" evidence="6">
    <location>
        <begin position="265"/>
        <end position="287"/>
    </location>
</feature>
<feature type="transmembrane region" description="Helical" evidence="6">
    <location>
        <begin position="185"/>
        <end position="208"/>
    </location>
</feature>
<name>A0ABR7N5E8_9FIRM</name>
<evidence type="ECO:0000313" key="8">
    <source>
        <dbReference type="EMBL" id="MBC8563287.1"/>
    </source>
</evidence>
<feature type="transmembrane region" description="Helical" evidence="6">
    <location>
        <begin position="228"/>
        <end position="253"/>
    </location>
</feature>
<keyword evidence="3 6" id="KW-0812">Transmembrane</keyword>
<accession>A0ABR7N5E8</accession>
<keyword evidence="4 6" id="KW-1133">Transmembrane helix</keyword>
<dbReference type="RefSeq" id="WP_249298383.1">
    <property type="nucleotide sequence ID" value="NZ_JACRSX010000019.1"/>
</dbReference>
<organism evidence="8 9">
    <name type="scientific">Jutongia huaianensis</name>
    <dbReference type="NCBI Taxonomy" id="2763668"/>
    <lineage>
        <taxon>Bacteria</taxon>
        <taxon>Bacillati</taxon>
        <taxon>Bacillota</taxon>
        <taxon>Clostridia</taxon>
        <taxon>Lachnospirales</taxon>
        <taxon>Lachnospiraceae</taxon>
        <taxon>Jutongia</taxon>
    </lineage>
</organism>
<keyword evidence="5 6" id="KW-0472">Membrane</keyword>
<dbReference type="Pfam" id="PF12698">
    <property type="entry name" value="ABC2_membrane_3"/>
    <property type="match status" value="1"/>
</dbReference>
<protein>
    <submittedName>
        <fullName evidence="8">ABC transporter permease</fullName>
    </submittedName>
</protein>
<dbReference type="Gene3D" id="3.40.1710.10">
    <property type="entry name" value="abc type-2 transporter like domain"/>
    <property type="match status" value="1"/>
</dbReference>
<proteinExistence type="predicted"/>
<evidence type="ECO:0000256" key="2">
    <source>
        <dbReference type="ARBA" id="ARBA00022475"/>
    </source>
</evidence>
<comment type="caution">
    <text evidence="8">The sequence shown here is derived from an EMBL/GenBank/DDBJ whole genome shotgun (WGS) entry which is preliminary data.</text>
</comment>
<gene>
    <name evidence="8" type="ORF">H8704_11740</name>
</gene>
<evidence type="ECO:0000256" key="1">
    <source>
        <dbReference type="ARBA" id="ARBA00004651"/>
    </source>
</evidence>
<dbReference type="InterPro" id="IPR013525">
    <property type="entry name" value="ABC2_TM"/>
</dbReference>
<feature type="transmembrane region" description="Helical" evidence="6">
    <location>
        <begin position="356"/>
        <end position="378"/>
    </location>
</feature>
<dbReference type="PANTHER" id="PTHR30294:SF38">
    <property type="entry name" value="TRANSPORT PERMEASE PROTEIN"/>
    <property type="match status" value="1"/>
</dbReference>
<comment type="subcellular location">
    <subcellularLocation>
        <location evidence="1">Cell membrane</location>
        <topology evidence="1">Multi-pass membrane protein</topology>
    </subcellularLocation>
</comment>
<evidence type="ECO:0000256" key="3">
    <source>
        <dbReference type="ARBA" id="ARBA00022692"/>
    </source>
</evidence>
<dbReference type="InterPro" id="IPR051449">
    <property type="entry name" value="ABC-2_transporter_component"/>
</dbReference>
<evidence type="ECO:0000256" key="6">
    <source>
        <dbReference type="SAM" id="Phobius"/>
    </source>
</evidence>
<dbReference type="Proteomes" id="UP000606193">
    <property type="component" value="Unassembled WGS sequence"/>
</dbReference>
<evidence type="ECO:0000313" key="9">
    <source>
        <dbReference type="Proteomes" id="UP000606193"/>
    </source>
</evidence>
<evidence type="ECO:0000256" key="4">
    <source>
        <dbReference type="ARBA" id="ARBA00022989"/>
    </source>
</evidence>
<keyword evidence="2" id="KW-1003">Cell membrane</keyword>
<feature type="domain" description="ABC-2 type transporter transmembrane" evidence="7">
    <location>
        <begin position="18"/>
        <end position="375"/>
    </location>
</feature>
<evidence type="ECO:0000259" key="7">
    <source>
        <dbReference type="Pfam" id="PF12698"/>
    </source>
</evidence>
<sequence>MRVFKSFFLILNKYKGTVFIFFAVFMSMSLIMAKVNGGGRESSFQQDSLDIAIVDEDDGAMADQIREYFGTHDQVTKMKMDQDKITDALYWRRFDYVLVIPEGAGRTLAKGEIPELSCMKVPGYFDSAYFEAALQMYLQKMAALVKNGVDTDAAQQQLMKLQQKETKVHMASFVNKNQGDMSTRFFLYVPYLFIAAGVSGIGLVLLRINGKEVRERTECGALPMKKRVMGLTAAILVYGLCLYLFVMVAAVIISGGNILTDARLPWFAVNIFTMLLFGISLGFFTGMTVKNGDAVNGVVNVTSLVLCFLGGVFVPRQFFGDGVMRVAKLFPTYWYVVNNEMIGAMKNATQSFVWDVLIQSIVSVGYALVLFAVTLVIVSARRSSRQ</sequence>